<keyword evidence="10" id="KW-1185">Reference proteome</keyword>
<dbReference type="OrthoDB" id="9810134at2"/>
<evidence type="ECO:0000256" key="7">
    <source>
        <dbReference type="ARBA" id="ARBA00022989"/>
    </source>
</evidence>
<dbReference type="InterPro" id="IPR003439">
    <property type="entry name" value="ABC_transporter-like_ATP-bd"/>
</dbReference>
<keyword evidence="8" id="KW-0472">Membrane</keyword>
<dbReference type="InterPro" id="IPR027417">
    <property type="entry name" value="P-loop_NTPase"/>
</dbReference>
<gene>
    <name evidence="9" type="ORF">CCR94_14555</name>
</gene>
<evidence type="ECO:0000256" key="6">
    <source>
        <dbReference type="ARBA" id="ARBA00022840"/>
    </source>
</evidence>
<evidence type="ECO:0000313" key="9">
    <source>
        <dbReference type="EMBL" id="PPQ29856.1"/>
    </source>
</evidence>
<keyword evidence="4" id="KW-0812">Transmembrane</keyword>
<comment type="caution">
    <text evidence="9">The sequence shown here is derived from an EMBL/GenBank/DDBJ whole genome shotgun (WGS) entry which is preliminary data.</text>
</comment>
<dbReference type="PROSITE" id="PS50893">
    <property type="entry name" value="ABC_TRANSPORTER_2"/>
    <property type="match status" value="1"/>
</dbReference>
<dbReference type="RefSeq" id="WP_104508564.1">
    <property type="nucleotide sequence ID" value="NZ_JACIGC010000003.1"/>
</dbReference>
<dbReference type="SUPFAM" id="SSF90123">
    <property type="entry name" value="ABC transporter transmembrane region"/>
    <property type="match status" value="1"/>
</dbReference>
<reference evidence="9 10" key="1">
    <citation type="journal article" date="2018" name="Arch. Microbiol.">
        <title>New insights into the metabolic potential of the phototrophic purple bacterium Rhodopila globiformis DSM 161(T) from its draft genome sequence and evidence for a vanadium-dependent nitrogenase.</title>
        <authorList>
            <person name="Imhoff J.F."/>
            <person name="Rahn T."/>
            <person name="Kunzel S."/>
            <person name="Neulinger S.C."/>
        </authorList>
    </citation>
    <scope>NUCLEOTIDE SEQUENCE [LARGE SCALE GENOMIC DNA]</scope>
    <source>
        <strain evidence="9 10">DSM 16996</strain>
    </source>
</reference>
<evidence type="ECO:0000256" key="8">
    <source>
        <dbReference type="ARBA" id="ARBA00023136"/>
    </source>
</evidence>
<dbReference type="InterPro" id="IPR050835">
    <property type="entry name" value="ABC_transporter_sub-D"/>
</dbReference>
<dbReference type="GO" id="GO:0016887">
    <property type="term" value="F:ATP hydrolysis activity"/>
    <property type="evidence" value="ECO:0007669"/>
    <property type="project" value="InterPro"/>
</dbReference>
<evidence type="ECO:0000256" key="1">
    <source>
        <dbReference type="ARBA" id="ARBA00004651"/>
    </source>
</evidence>
<dbReference type="PANTHER" id="PTHR11384:SF59">
    <property type="entry name" value="LYSOSOMAL COBALAMIN TRANSPORTER ABCD4"/>
    <property type="match status" value="1"/>
</dbReference>
<proteinExistence type="inferred from homology"/>
<dbReference type="InterPro" id="IPR017871">
    <property type="entry name" value="ABC_transporter-like_CS"/>
</dbReference>
<dbReference type="PROSITE" id="PS50929">
    <property type="entry name" value="ABC_TM1F"/>
    <property type="match status" value="1"/>
</dbReference>
<dbReference type="EMBL" id="NHSJ01000087">
    <property type="protein sequence ID" value="PPQ29856.1"/>
    <property type="molecule type" value="Genomic_DNA"/>
</dbReference>
<protein>
    <submittedName>
        <fullName evidence="9">ABC transporter</fullName>
    </submittedName>
</protein>
<sequence>MKILGLAVAVFALVAIGLGIGQGDAILELLGGFSLVAALCCWRSAPVSLFLKIFIALFSVEIIAFGLCDFANRFGYWPKMLAEAPIPSTLPLTVAVFAVLVFAVSHLPVVRRLTRIADRYFHAVAPTVAGYGPILFKTTERALATGMVVFLVLINQAQVAISVRLNFFNRDFFNAIQEKNGPEFWHLLLFVFTPWAFIYVASAVIEFVVTSYLVIRWRRWLTQFYISHWLSGHAHYRMSLASDGADNPDQRISEDVARFIDGGAEGGTYGFGVYNYSIMLISTLSSLVSFAILLWGLSANFTLPGTDFAFPGMLFWVALLYAGTGTAITHLIGRPLARILFTRQKVEADFRFSLARLREYSEQVALLKGEKAEAASLKEKFGALIGNYLELVDQRKKLTAFTSLYGQLSPIIPYVFAAPFYFSGKIALGVMTQTASAFGHVEGALTFFINYYTSLAGFGAVLNRLTGFDAAIEAARTPAGFKVAHADSLGLRGATIALPDGRVLLRDVDLAVRRGRNLLVTGPSGAGKSTLFRALSGLWPYGAGEVDLPSDKVMLLPQKPYLPIGPLRDAAAYPAEPEKYGDAAIKAALIDARLPQLAEKLDESDNWGLRLSGGEQQRLAIARALLAKPEWLLLDEATASLDEETEAAIYQILAERLPMTTLVSIGHRSTLAAWHEARTTLQGDGALAVS</sequence>
<dbReference type="GO" id="GO:0140359">
    <property type="term" value="F:ABC-type transporter activity"/>
    <property type="evidence" value="ECO:0007669"/>
    <property type="project" value="InterPro"/>
</dbReference>
<dbReference type="GO" id="GO:0005524">
    <property type="term" value="F:ATP binding"/>
    <property type="evidence" value="ECO:0007669"/>
    <property type="project" value="UniProtKB-KW"/>
</dbReference>
<evidence type="ECO:0000256" key="2">
    <source>
        <dbReference type="ARBA" id="ARBA00005417"/>
    </source>
</evidence>
<organism evidence="9 10">
    <name type="scientific">Rhodoblastus sphagnicola</name>
    <dbReference type="NCBI Taxonomy" id="333368"/>
    <lineage>
        <taxon>Bacteria</taxon>
        <taxon>Pseudomonadati</taxon>
        <taxon>Pseudomonadota</taxon>
        <taxon>Alphaproteobacteria</taxon>
        <taxon>Hyphomicrobiales</taxon>
        <taxon>Rhodoblastaceae</taxon>
        <taxon>Rhodoblastus</taxon>
    </lineage>
</organism>
<dbReference type="Gene3D" id="3.40.50.300">
    <property type="entry name" value="P-loop containing nucleotide triphosphate hydrolases"/>
    <property type="match status" value="1"/>
</dbReference>
<dbReference type="PROSITE" id="PS00211">
    <property type="entry name" value="ABC_TRANSPORTER_1"/>
    <property type="match status" value="1"/>
</dbReference>
<evidence type="ECO:0000256" key="3">
    <source>
        <dbReference type="ARBA" id="ARBA00022448"/>
    </source>
</evidence>
<dbReference type="AlphaFoldDB" id="A0A2S6N5G8"/>
<keyword evidence="3" id="KW-0813">Transport</keyword>
<dbReference type="Gene3D" id="1.20.1560.10">
    <property type="entry name" value="ABC transporter type 1, transmembrane domain"/>
    <property type="match status" value="1"/>
</dbReference>
<name>A0A2S6N5G8_9HYPH</name>
<dbReference type="PANTHER" id="PTHR11384">
    <property type="entry name" value="ATP-BINDING CASSETTE, SUB-FAMILY D MEMBER"/>
    <property type="match status" value="1"/>
</dbReference>
<dbReference type="SUPFAM" id="SSF52540">
    <property type="entry name" value="P-loop containing nucleoside triphosphate hydrolases"/>
    <property type="match status" value="1"/>
</dbReference>
<dbReference type="CDD" id="cd03223">
    <property type="entry name" value="ABCD_peroxisomal_ALDP"/>
    <property type="match status" value="1"/>
</dbReference>
<comment type="similarity">
    <text evidence="2">Belongs to the ABC transporter superfamily.</text>
</comment>
<keyword evidence="7" id="KW-1133">Transmembrane helix</keyword>
<evidence type="ECO:0000256" key="4">
    <source>
        <dbReference type="ARBA" id="ARBA00022692"/>
    </source>
</evidence>
<dbReference type="Proteomes" id="UP000239089">
    <property type="component" value="Unassembled WGS sequence"/>
</dbReference>
<comment type="subcellular location">
    <subcellularLocation>
        <location evidence="1">Cell membrane</location>
        <topology evidence="1">Multi-pass membrane protein</topology>
    </subcellularLocation>
</comment>
<dbReference type="InterPro" id="IPR011527">
    <property type="entry name" value="ABC1_TM_dom"/>
</dbReference>
<keyword evidence="6" id="KW-0067">ATP-binding</keyword>
<dbReference type="InterPro" id="IPR036640">
    <property type="entry name" value="ABC1_TM_sf"/>
</dbReference>
<dbReference type="Pfam" id="PF06472">
    <property type="entry name" value="ABC_membrane_2"/>
    <property type="match status" value="1"/>
</dbReference>
<dbReference type="GO" id="GO:0005886">
    <property type="term" value="C:plasma membrane"/>
    <property type="evidence" value="ECO:0007669"/>
    <property type="project" value="UniProtKB-SubCell"/>
</dbReference>
<dbReference type="Pfam" id="PF00005">
    <property type="entry name" value="ABC_tran"/>
    <property type="match status" value="1"/>
</dbReference>
<evidence type="ECO:0000313" key="10">
    <source>
        <dbReference type="Proteomes" id="UP000239089"/>
    </source>
</evidence>
<keyword evidence="5" id="KW-0547">Nucleotide-binding</keyword>
<dbReference type="InterPro" id="IPR003593">
    <property type="entry name" value="AAA+_ATPase"/>
</dbReference>
<evidence type="ECO:0000256" key="5">
    <source>
        <dbReference type="ARBA" id="ARBA00022741"/>
    </source>
</evidence>
<accession>A0A2S6N5G8</accession>
<dbReference type="SMART" id="SM00382">
    <property type="entry name" value="AAA"/>
    <property type="match status" value="1"/>
</dbReference>